<evidence type="ECO:0000313" key="13">
    <source>
        <dbReference type="EMBL" id="MFK4752375.1"/>
    </source>
</evidence>
<evidence type="ECO:0000256" key="10">
    <source>
        <dbReference type="HAMAP-Rule" id="MF_00321"/>
    </source>
</evidence>
<feature type="region of interest" description="Disordered" evidence="11">
    <location>
        <begin position="204"/>
        <end position="229"/>
    </location>
</feature>
<comment type="similarity">
    <text evidence="2 10">Belongs to the TRAFAC class TrmE-Era-EngA-EngB-Septin-like GTPase superfamily. EngB GTPase family.</text>
</comment>
<dbReference type="InterPro" id="IPR030393">
    <property type="entry name" value="G_ENGB_dom"/>
</dbReference>
<keyword evidence="4" id="KW-0479">Metal-binding</keyword>
<dbReference type="SUPFAM" id="SSF52540">
    <property type="entry name" value="P-loop containing nucleoside triphosphate hydrolases"/>
    <property type="match status" value="1"/>
</dbReference>
<evidence type="ECO:0000256" key="5">
    <source>
        <dbReference type="ARBA" id="ARBA00022741"/>
    </source>
</evidence>
<evidence type="ECO:0000256" key="2">
    <source>
        <dbReference type="ARBA" id="ARBA00009638"/>
    </source>
</evidence>
<reference evidence="13 14" key="1">
    <citation type="submission" date="2024-03" db="EMBL/GenBank/DDBJ databases">
        <title>High-quality draft genome sequence of Oceanobacter sp. wDCs-4.</title>
        <authorList>
            <person name="Dong C."/>
        </authorList>
    </citation>
    <scope>NUCLEOTIDE SEQUENCE [LARGE SCALE GENOMIC DNA]</scope>
    <source>
        <strain evidence="14">wDCs-4</strain>
    </source>
</reference>
<evidence type="ECO:0000313" key="14">
    <source>
        <dbReference type="Proteomes" id="UP001620597"/>
    </source>
</evidence>
<comment type="caution">
    <text evidence="13">The sequence shown here is derived from an EMBL/GenBank/DDBJ whole genome shotgun (WGS) entry which is preliminary data.</text>
</comment>
<keyword evidence="9 10" id="KW-0131">Cell cycle</keyword>
<evidence type="ECO:0000256" key="8">
    <source>
        <dbReference type="ARBA" id="ARBA00023210"/>
    </source>
</evidence>
<dbReference type="EMBL" id="JBBKTX010000008">
    <property type="protein sequence ID" value="MFK4752375.1"/>
    <property type="molecule type" value="Genomic_DNA"/>
</dbReference>
<keyword evidence="8 10" id="KW-0717">Septation</keyword>
<accession>A0ABW8NHF1</accession>
<evidence type="ECO:0000256" key="9">
    <source>
        <dbReference type="ARBA" id="ARBA00023306"/>
    </source>
</evidence>
<dbReference type="NCBIfam" id="TIGR03598">
    <property type="entry name" value="GTPase_YsxC"/>
    <property type="match status" value="1"/>
</dbReference>
<dbReference type="Pfam" id="PF01926">
    <property type="entry name" value="MMR_HSR1"/>
    <property type="match status" value="1"/>
</dbReference>
<proteinExistence type="inferred from homology"/>
<dbReference type="CDD" id="cd01876">
    <property type="entry name" value="YihA_EngB"/>
    <property type="match status" value="1"/>
</dbReference>
<evidence type="ECO:0000256" key="1">
    <source>
        <dbReference type="ARBA" id="ARBA00001946"/>
    </source>
</evidence>
<evidence type="ECO:0000256" key="7">
    <source>
        <dbReference type="ARBA" id="ARBA00023134"/>
    </source>
</evidence>
<name>A0ABW8NHF1_9GAMM</name>
<gene>
    <name evidence="13" type="primary">yihA</name>
    <name evidence="10" type="synonym">engB</name>
    <name evidence="13" type="ORF">WG929_08125</name>
</gene>
<evidence type="ECO:0000256" key="11">
    <source>
        <dbReference type="SAM" id="MobiDB-lite"/>
    </source>
</evidence>
<evidence type="ECO:0000256" key="6">
    <source>
        <dbReference type="ARBA" id="ARBA00022842"/>
    </source>
</evidence>
<evidence type="ECO:0000256" key="4">
    <source>
        <dbReference type="ARBA" id="ARBA00022723"/>
    </source>
</evidence>
<comment type="function">
    <text evidence="10">Necessary for normal cell division and for the maintenance of normal septation.</text>
</comment>
<keyword evidence="6" id="KW-0460">Magnesium</keyword>
<organism evidence="13 14">
    <name type="scientific">Oceanobacter antarcticus</name>
    <dbReference type="NCBI Taxonomy" id="3133425"/>
    <lineage>
        <taxon>Bacteria</taxon>
        <taxon>Pseudomonadati</taxon>
        <taxon>Pseudomonadota</taxon>
        <taxon>Gammaproteobacteria</taxon>
        <taxon>Oceanospirillales</taxon>
        <taxon>Oceanospirillaceae</taxon>
        <taxon>Oceanobacter</taxon>
    </lineage>
</organism>
<protein>
    <recommendedName>
        <fullName evidence="10">Probable GTP-binding protein EngB</fullName>
    </recommendedName>
</protein>
<evidence type="ECO:0000259" key="12">
    <source>
        <dbReference type="PROSITE" id="PS51706"/>
    </source>
</evidence>
<dbReference type="PANTHER" id="PTHR11649:SF13">
    <property type="entry name" value="ENGB-TYPE G DOMAIN-CONTAINING PROTEIN"/>
    <property type="match status" value="1"/>
</dbReference>
<dbReference type="InterPro" id="IPR027417">
    <property type="entry name" value="P-loop_NTPase"/>
</dbReference>
<dbReference type="PANTHER" id="PTHR11649">
    <property type="entry name" value="MSS1/TRME-RELATED GTP-BINDING PROTEIN"/>
    <property type="match status" value="1"/>
</dbReference>
<sequence>MPNQDSLTYTKTHYLRSAATLSQCPGEITREVAFAGRSNAGKSSALNRLTGQKKLARTSKTPGRTQLINYFQLGELPLALVDLPGYGYAKVPIGVKNAWQKELGNYLQKRDALAGLVLLMDIRHPLTDYDKRMLEWANDNGMPLHLVLTKSDKLKRGAAKSALLQVSQAIRNSSTAVSVQMFSSLNGDGLDELKQRLNSWFLPETNTPVDSDPEATPVSQAIADQSPDP</sequence>
<comment type="cofactor">
    <cofactor evidence="1">
        <name>Mg(2+)</name>
        <dbReference type="ChEBI" id="CHEBI:18420"/>
    </cofactor>
</comment>
<keyword evidence="3 10" id="KW-0132">Cell division</keyword>
<keyword evidence="7 10" id="KW-0342">GTP-binding</keyword>
<dbReference type="RefSeq" id="WP_416205657.1">
    <property type="nucleotide sequence ID" value="NZ_JBBKTX010000008.1"/>
</dbReference>
<dbReference type="Proteomes" id="UP001620597">
    <property type="component" value="Unassembled WGS sequence"/>
</dbReference>
<dbReference type="InterPro" id="IPR019987">
    <property type="entry name" value="GTP-bd_ribosome_bio_YsxC"/>
</dbReference>
<feature type="domain" description="EngB-type G" evidence="12">
    <location>
        <begin position="28"/>
        <end position="203"/>
    </location>
</feature>
<evidence type="ECO:0000256" key="3">
    <source>
        <dbReference type="ARBA" id="ARBA00022618"/>
    </source>
</evidence>
<dbReference type="PROSITE" id="PS51706">
    <property type="entry name" value="G_ENGB"/>
    <property type="match status" value="1"/>
</dbReference>
<dbReference type="Gene3D" id="3.40.50.300">
    <property type="entry name" value="P-loop containing nucleotide triphosphate hydrolases"/>
    <property type="match status" value="1"/>
</dbReference>
<dbReference type="HAMAP" id="MF_00321">
    <property type="entry name" value="GTPase_EngB"/>
    <property type="match status" value="1"/>
</dbReference>
<keyword evidence="14" id="KW-1185">Reference proteome</keyword>
<keyword evidence="5 10" id="KW-0547">Nucleotide-binding</keyword>
<dbReference type="InterPro" id="IPR006073">
    <property type="entry name" value="GTP-bd"/>
</dbReference>